<dbReference type="PANTHER" id="PTHR12755:SF3">
    <property type="entry name" value="POLYNUCLEOTIDE 5'-HYDROXYL-KINASE NOL9"/>
    <property type="match status" value="1"/>
</dbReference>
<keyword evidence="4" id="KW-0808">Transferase</keyword>
<reference evidence="13" key="1">
    <citation type="submission" date="2014-04" db="EMBL/GenBank/DDBJ databases">
        <title>Evolutionary Origins and Diversification of the Mycorrhizal Mutualists.</title>
        <authorList>
            <consortium name="DOE Joint Genome Institute"/>
            <consortium name="Mycorrhizal Genomics Consortium"/>
            <person name="Kohler A."/>
            <person name="Kuo A."/>
            <person name="Nagy L.G."/>
            <person name="Floudas D."/>
            <person name="Copeland A."/>
            <person name="Barry K.W."/>
            <person name="Cichocki N."/>
            <person name="Veneault-Fourrey C."/>
            <person name="LaButti K."/>
            <person name="Lindquist E.A."/>
            <person name="Lipzen A."/>
            <person name="Lundell T."/>
            <person name="Morin E."/>
            <person name="Murat C."/>
            <person name="Riley R."/>
            <person name="Ohm R."/>
            <person name="Sun H."/>
            <person name="Tunlid A."/>
            <person name="Henrissat B."/>
            <person name="Grigoriev I.V."/>
            <person name="Hibbett D.S."/>
            <person name="Martin F."/>
        </authorList>
    </citation>
    <scope>NUCLEOTIDE SEQUENCE [LARGE SCALE GENOMIC DNA]</scope>
    <source>
        <strain evidence="13">FD-334 SS-4</strain>
    </source>
</reference>
<gene>
    <name evidence="12" type="ORF">HYPSUDRAFT_148203</name>
</gene>
<feature type="domain" description="Clp1 P-loop" evidence="10">
    <location>
        <begin position="347"/>
        <end position="496"/>
    </location>
</feature>
<dbReference type="InterPro" id="IPR045116">
    <property type="entry name" value="Clp1/Grc3"/>
</dbReference>
<keyword evidence="7" id="KW-0067">ATP-binding</keyword>
<evidence type="ECO:0000256" key="1">
    <source>
        <dbReference type="ARBA" id="ARBA00011003"/>
    </source>
</evidence>
<dbReference type="Pfam" id="PF24419">
    <property type="entry name" value="Cupin_NOL9"/>
    <property type="match status" value="1"/>
</dbReference>
<evidence type="ECO:0000256" key="4">
    <source>
        <dbReference type="ARBA" id="ARBA00022679"/>
    </source>
</evidence>
<keyword evidence="5" id="KW-0547">Nucleotide-binding</keyword>
<evidence type="ECO:0000256" key="9">
    <source>
        <dbReference type="SAM" id="MobiDB-lite"/>
    </source>
</evidence>
<dbReference type="Proteomes" id="UP000054270">
    <property type="component" value="Unassembled WGS sequence"/>
</dbReference>
<evidence type="ECO:0000313" key="12">
    <source>
        <dbReference type="EMBL" id="KJA16088.1"/>
    </source>
</evidence>
<name>A0A0D2LYX3_HYPSF</name>
<evidence type="ECO:0000313" key="13">
    <source>
        <dbReference type="Proteomes" id="UP000054270"/>
    </source>
</evidence>
<dbReference type="GO" id="GO:0000448">
    <property type="term" value="P:cleavage in ITS2 between 5.8S rRNA and LSU-rRNA of tricistronic rRNA transcript (SSU-rRNA, 5.8S rRNA, LSU-rRNA)"/>
    <property type="evidence" value="ECO:0007669"/>
    <property type="project" value="TreeGrafter"/>
</dbReference>
<comment type="similarity">
    <text evidence="1">Belongs to the Clp1 family. NOL9/GRC3 subfamily.</text>
</comment>
<feature type="compositionally biased region" description="Basic and acidic residues" evidence="9">
    <location>
        <begin position="10"/>
        <end position="20"/>
    </location>
</feature>
<dbReference type="OrthoDB" id="2405412at2759"/>
<organism evidence="12 13">
    <name type="scientific">Hypholoma sublateritium (strain FD-334 SS-4)</name>
    <dbReference type="NCBI Taxonomy" id="945553"/>
    <lineage>
        <taxon>Eukaryota</taxon>
        <taxon>Fungi</taxon>
        <taxon>Dikarya</taxon>
        <taxon>Basidiomycota</taxon>
        <taxon>Agaricomycotina</taxon>
        <taxon>Agaricomycetes</taxon>
        <taxon>Agaricomycetidae</taxon>
        <taxon>Agaricales</taxon>
        <taxon>Agaricineae</taxon>
        <taxon>Strophariaceae</taxon>
        <taxon>Hypholoma</taxon>
    </lineage>
</organism>
<evidence type="ECO:0000256" key="5">
    <source>
        <dbReference type="ARBA" id="ARBA00022741"/>
    </source>
</evidence>
<dbReference type="Gene3D" id="3.40.50.300">
    <property type="entry name" value="P-loop containing nucleotide triphosphate hydrolases"/>
    <property type="match status" value="1"/>
</dbReference>
<evidence type="ECO:0000256" key="3">
    <source>
        <dbReference type="ARBA" id="ARBA00019824"/>
    </source>
</evidence>
<dbReference type="GO" id="GO:0051731">
    <property type="term" value="F:polynucleotide 5'-hydroxyl-kinase activity"/>
    <property type="evidence" value="ECO:0007669"/>
    <property type="project" value="InterPro"/>
</dbReference>
<accession>A0A0D2LYX3</accession>
<sequence length="772" mass="83513">MLSAVAARKAALEAQRKPELPEFPPEPLTAISVNPKNVSKRKSAGQKSRPEIKKPRKANAVRPTPKAKRADEFVDQTDMIVVDSDDEDSDSVLSTLDDFGNEAPTRRAWSPSRPVEDSSDEESPDGETLPFDMSSLFPSTSNLQKQADDAEFLSTFEPIIDENVFFLNETELALFGLSDRTTIVSITAKDSICLLGTCKLAVLQGTLSLTGTTLSASRTQHTVFAPRSSPLPILRASGQSSSTSILSRSNLSTRLQRILESETVISIQENRTGVEGLGRICRTFEGVFEPSRWQKSSTTAPFNIPGIFMITKPSKESHAFALPPSWSKALNDVTVSDVLAGTHIIKGPRNSGKSTFARTLMNHLLGSYRHVAYLECDIGQSEFTPGGMVSLNIISSPVFGPSFTHPTLPNYAHFIGSTTPRSNPSHYLDSIQALIQTYRMDIQTPAIEMMDDEDPRIQDVIPLVVNTMGWSKGLGADLNQNIDGLADATHVYDVQAPAREEYPMSASTIPMANTYGAYYSRDTMEESTAPIHILEPITSFSTAAGYTAADHRAMSILSYFHAKFPLDAVPGELGQVTARSWDTARPLCAVPPYQIDCAAALDKVVLTGSGSEDVVEDEISRVLNGAIVGLVACEPGTVDLGTVTGTGIPYTRQDSPPPPPASACVGIALVRGVSPPRIAETGAATANLQMLTPLPHPLLAKARVLVKGEMELPVWGLLDFRNFSGGKEVDPGDVAGVERDKVAFLLWGKASEGVMGAEKRRVRRNLMRRGQM</sequence>
<evidence type="ECO:0000259" key="11">
    <source>
        <dbReference type="Pfam" id="PF24419"/>
    </source>
</evidence>
<proteinExistence type="inferred from homology"/>
<dbReference type="GO" id="GO:0005524">
    <property type="term" value="F:ATP binding"/>
    <property type="evidence" value="ECO:0007669"/>
    <property type="project" value="UniProtKB-KW"/>
</dbReference>
<dbReference type="PANTHER" id="PTHR12755">
    <property type="entry name" value="CLEAVAGE/POLYADENYLATION FACTOR IA SUBUNIT CLP1P"/>
    <property type="match status" value="1"/>
</dbReference>
<protein>
    <recommendedName>
        <fullName evidence="3">Polynucleotide 5'-hydroxyl-kinase GRC3</fullName>
    </recommendedName>
    <alternativeName>
        <fullName evidence="8">Polynucleotide 5'-hydroxyl-kinase NOL9</fullName>
    </alternativeName>
    <alternativeName>
        <fullName evidence="2">Polynucleotide 5'-hydroxyl-kinase grc3</fullName>
    </alternativeName>
</protein>
<dbReference type="OMA" id="PEFAPMG"/>
<dbReference type="AlphaFoldDB" id="A0A0D2LYX3"/>
<evidence type="ECO:0000256" key="6">
    <source>
        <dbReference type="ARBA" id="ARBA00022777"/>
    </source>
</evidence>
<keyword evidence="13" id="KW-1185">Reference proteome</keyword>
<feature type="region of interest" description="Disordered" evidence="9">
    <location>
        <begin position="1"/>
        <end position="130"/>
    </location>
</feature>
<dbReference type="InterPro" id="IPR027417">
    <property type="entry name" value="P-loop_NTPase"/>
</dbReference>
<dbReference type="EMBL" id="KN817628">
    <property type="protein sequence ID" value="KJA16088.1"/>
    <property type="molecule type" value="Genomic_DNA"/>
</dbReference>
<feature type="domain" description="NOL9 N-terminal" evidence="11">
    <location>
        <begin position="178"/>
        <end position="257"/>
    </location>
</feature>
<dbReference type="STRING" id="945553.A0A0D2LYX3"/>
<evidence type="ECO:0000259" key="10">
    <source>
        <dbReference type="Pfam" id="PF16575"/>
    </source>
</evidence>
<evidence type="ECO:0000256" key="2">
    <source>
        <dbReference type="ARBA" id="ARBA00018706"/>
    </source>
</evidence>
<evidence type="ECO:0000256" key="8">
    <source>
        <dbReference type="ARBA" id="ARBA00071212"/>
    </source>
</evidence>
<dbReference type="InterPro" id="IPR032319">
    <property type="entry name" value="CLP1_P"/>
</dbReference>
<evidence type="ECO:0000256" key="7">
    <source>
        <dbReference type="ARBA" id="ARBA00022840"/>
    </source>
</evidence>
<dbReference type="InterPro" id="IPR057573">
    <property type="entry name" value="NOL9_N"/>
</dbReference>
<dbReference type="GO" id="GO:0005634">
    <property type="term" value="C:nucleus"/>
    <property type="evidence" value="ECO:0007669"/>
    <property type="project" value="TreeGrafter"/>
</dbReference>
<keyword evidence="6" id="KW-0418">Kinase</keyword>
<dbReference type="Pfam" id="PF16575">
    <property type="entry name" value="CLP1_P"/>
    <property type="match status" value="1"/>
</dbReference>